<evidence type="ECO:0000256" key="1">
    <source>
        <dbReference type="SAM" id="MobiDB-lite"/>
    </source>
</evidence>
<dbReference type="RefSeq" id="XP_001799470.1">
    <property type="nucleotide sequence ID" value="XM_001799418.1"/>
</dbReference>
<dbReference type="GeneID" id="5976371"/>
<dbReference type="AlphaFoldDB" id="Q0UGE5"/>
<evidence type="ECO:0000313" key="2">
    <source>
        <dbReference type="EMBL" id="EAT83361.1"/>
    </source>
</evidence>
<protein>
    <submittedName>
        <fullName evidence="2">Uncharacterized protein</fullName>
    </submittedName>
</protein>
<accession>Q0UGE5</accession>
<proteinExistence type="predicted"/>
<evidence type="ECO:0000313" key="3">
    <source>
        <dbReference type="Proteomes" id="UP000001055"/>
    </source>
</evidence>
<dbReference type="KEGG" id="pno:SNOG_09169"/>
<dbReference type="Proteomes" id="UP000001055">
    <property type="component" value="Unassembled WGS sequence"/>
</dbReference>
<dbReference type="EMBL" id="CH445338">
    <property type="protein sequence ID" value="EAT83361.1"/>
    <property type="molecule type" value="Genomic_DNA"/>
</dbReference>
<name>Q0UGE5_PHANO</name>
<reference evidence="3" key="1">
    <citation type="journal article" date="2007" name="Plant Cell">
        <title>Dothideomycete-plant interactions illuminated by genome sequencing and EST analysis of the wheat pathogen Stagonospora nodorum.</title>
        <authorList>
            <person name="Hane J.K."/>
            <person name="Lowe R.G."/>
            <person name="Solomon P.S."/>
            <person name="Tan K.C."/>
            <person name="Schoch C.L."/>
            <person name="Spatafora J.W."/>
            <person name="Crous P.W."/>
            <person name="Kodira C."/>
            <person name="Birren B.W."/>
            <person name="Galagan J.E."/>
            <person name="Torriani S.F."/>
            <person name="McDonald B.A."/>
            <person name="Oliver R.P."/>
        </authorList>
    </citation>
    <scope>NUCLEOTIDE SEQUENCE [LARGE SCALE GENOMIC DNA]</scope>
    <source>
        <strain evidence="3">SN15 / ATCC MYA-4574 / FGSC 10173</strain>
    </source>
</reference>
<organism evidence="2 3">
    <name type="scientific">Phaeosphaeria nodorum (strain SN15 / ATCC MYA-4574 / FGSC 10173)</name>
    <name type="common">Glume blotch fungus</name>
    <name type="synonym">Parastagonospora nodorum</name>
    <dbReference type="NCBI Taxonomy" id="321614"/>
    <lineage>
        <taxon>Eukaryota</taxon>
        <taxon>Fungi</taxon>
        <taxon>Dikarya</taxon>
        <taxon>Ascomycota</taxon>
        <taxon>Pezizomycotina</taxon>
        <taxon>Dothideomycetes</taxon>
        <taxon>Pleosporomycetidae</taxon>
        <taxon>Pleosporales</taxon>
        <taxon>Pleosporineae</taxon>
        <taxon>Phaeosphaeriaceae</taxon>
        <taxon>Parastagonospora</taxon>
    </lineage>
</organism>
<feature type="region of interest" description="Disordered" evidence="1">
    <location>
        <begin position="31"/>
        <end position="54"/>
    </location>
</feature>
<dbReference type="InParanoid" id="Q0UGE5"/>
<feature type="compositionally biased region" description="Basic and acidic residues" evidence="1">
    <location>
        <begin position="31"/>
        <end position="42"/>
    </location>
</feature>
<gene>
    <name evidence="2" type="ORF">SNOG_09169</name>
</gene>
<sequence length="146" mass="16198">MADHCHSADFLNASSHAIVLDPFSAYPFEPHDLESDSAHERQQSCPRPPSDKLRGSLSAARHLYLWYTKLAPQPTFDADLLFTAQGTIPFRGEARPEVHNTCQKASRLSPPSGVNSDSKCQTMMPPDRVAQWCIDSSSSATQFHRS</sequence>
<dbReference type="HOGENOM" id="CLU_1778149_0_0_1"/>